<dbReference type="InterPro" id="IPR015421">
    <property type="entry name" value="PyrdxlP-dep_Trfase_major"/>
</dbReference>
<keyword evidence="3" id="KW-0028">Amino-acid biosynthesis</keyword>
<evidence type="ECO:0000313" key="9">
    <source>
        <dbReference type="EMBL" id="AJA92190.1"/>
    </source>
</evidence>
<dbReference type="EC" id="2.6.1.9" evidence="9"/>
<dbReference type="AlphaFoldDB" id="A0A0A7V693"/>
<sequence length="365" mass="41227">MLKITPNPNTVKHVPAAHGGIFSIKNPDEKIIDFSSNVNPLGCHPGVKKYLKKQLNQIHVYPDSESTRLRSNLKWFTGLNTSQILIGNGATELIYNFCSAFVNKKTKVLIPCPTFSEYEKAVEFSGGKVISFKTLNLNVDFSKFLTKIPTKGVVFICNPNNPTGEILSKKNMEKIVKTAEKKSSLVFVDETFIELVPDSNPSLVKTLKSYENLFILRSFTKSFGLAGLRIGYGLGSKKIIEVLQRVKIPWNVNYIAQMAASAALCYSDFLEKSQQNIKKEYSFLINALSKIDWLSYYPSSTNFILIKTKINSKKLQKKLLKKNILVRDCSTFCGLDENYIRIAVKNRIQNKLLLEALGEIKWPNH</sequence>
<evidence type="ECO:0000256" key="1">
    <source>
        <dbReference type="ARBA" id="ARBA00001933"/>
    </source>
</evidence>
<dbReference type="EMBL" id="CP007026">
    <property type="protein sequence ID" value="AJA92190.1"/>
    <property type="molecule type" value="Genomic_DNA"/>
</dbReference>
<dbReference type="Gene3D" id="3.90.1150.10">
    <property type="entry name" value="Aspartate Aminotransferase, domain 1"/>
    <property type="match status" value="1"/>
</dbReference>
<dbReference type="PROSITE" id="PS00105">
    <property type="entry name" value="AA_TRANSFER_CLASS_1"/>
    <property type="match status" value="1"/>
</dbReference>
<proteinExistence type="predicted"/>
<evidence type="ECO:0000256" key="2">
    <source>
        <dbReference type="ARBA" id="ARBA00022576"/>
    </source>
</evidence>
<dbReference type="GO" id="GO:0004400">
    <property type="term" value="F:histidinol-phosphate transaminase activity"/>
    <property type="evidence" value="ECO:0007669"/>
    <property type="project" value="UniProtKB-EC"/>
</dbReference>
<dbReference type="CDD" id="cd00609">
    <property type="entry name" value="AAT_like"/>
    <property type="match status" value="1"/>
</dbReference>
<dbReference type="InterPro" id="IPR005861">
    <property type="entry name" value="HisP_aminotrans"/>
</dbReference>
<evidence type="ECO:0000256" key="7">
    <source>
        <dbReference type="ARBA" id="ARBA00029440"/>
    </source>
</evidence>
<feature type="domain" description="Aminotransferase class I/classII large" evidence="8">
    <location>
        <begin position="30"/>
        <end position="356"/>
    </location>
</feature>
<keyword evidence="5" id="KW-0663">Pyridoxal phosphate</keyword>
<evidence type="ECO:0000259" key="8">
    <source>
        <dbReference type="Pfam" id="PF00155"/>
    </source>
</evidence>
<accession>A0A0A7V693</accession>
<dbReference type="Pfam" id="PF00155">
    <property type="entry name" value="Aminotran_1_2"/>
    <property type="match status" value="1"/>
</dbReference>
<dbReference type="InterPro" id="IPR015424">
    <property type="entry name" value="PyrdxlP-dep_Trfase"/>
</dbReference>
<reference evidence="9 10" key="1">
    <citation type="journal article" date="2015" name="Proc. Natl. Acad. Sci. U.S.A.">
        <title>Genomic and proteomic characterization of "Candidatus Nitrosopelagicus brevis": An ammonia-oxidizing archaeon from the open ocean.</title>
        <authorList>
            <person name="Santoro A.E."/>
            <person name="Dupont C.L."/>
            <person name="Richter R.A."/>
            <person name="Craig M.T."/>
            <person name="Carini P."/>
            <person name="McIlvin M.R."/>
            <person name="Yang Y."/>
            <person name="Orsi W.D."/>
            <person name="Moran D.M."/>
            <person name="Saito M.A."/>
        </authorList>
    </citation>
    <scope>NUCLEOTIDE SEQUENCE [LARGE SCALE GENOMIC DNA]</scope>
    <source>
        <strain evidence="10">V2</strain>
    </source>
</reference>
<dbReference type="GeneID" id="24817189"/>
<dbReference type="PANTHER" id="PTHR42885:SF1">
    <property type="entry name" value="THREONINE-PHOSPHATE DECARBOXYLASE"/>
    <property type="match status" value="1"/>
</dbReference>
<dbReference type="InterPro" id="IPR004839">
    <property type="entry name" value="Aminotransferase_I/II_large"/>
</dbReference>
<name>A0A0A7V693_9ARCH</name>
<evidence type="ECO:0000256" key="4">
    <source>
        <dbReference type="ARBA" id="ARBA00022679"/>
    </source>
</evidence>
<dbReference type="OrthoDB" id="39225at2157"/>
<gene>
    <name evidence="9" type="primary">hisC</name>
    <name evidence="9" type="ORF">T478_1309</name>
</gene>
<dbReference type="InterPro" id="IPR004838">
    <property type="entry name" value="NHTrfase_class1_PyrdxlP-BS"/>
</dbReference>
<dbReference type="GO" id="GO:0030170">
    <property type="term" value="F:pyridoxal phosphate binding"/>
    <property type="evidence" value="ECO:0007669"/>
    <property type="project" value="InterPro"/>
</dbReference>
<dbReference type="KEGG" id="nbv:T478_1309"/>
<dbReference type="Gene3D" id="3.40.640.10">
    <property type="entry name" value="Type I PLP-dependent aspartate aminotransferase-like (Major domain)"/>
    <property type="match status" value="1"/>
</dbReference>
<evidence type="ECO:0000256" key="3">
    <source>
        <dbReference type="ARBA" id="ARBA00022605"/>
    </source>
</evidence>
<dbReference type="GO" id="GO:0000105">
    <property type="term" value="P:L-histidine biosynthetic process"/>
    <property type="evidence" value="ECO:0007669"/>
    <property type="project" value="UniProtKB-KW"/>
</dbReference>
<dbReference type="Proteomes" id="UP000030944">
    <property type="component" value="Chromosome"/>
</dbReference>
<dbReference type="STRING" id="1410606.T478_1309"/>
<dbReference type="PANTHER" id="PTHR42885">
    <property type="entry name" value="HISTIDINOL-PHOSPHATE AMINOTRANSFERASE-RELATED"/>
    <property type="match status" value="1"/>
</dbReference>
<comment type="pathway">
    <text evidence="7">Amino-acid biosynthesis.</text>
</comment>
<organism evidence="9 10">
    <name type="scientific">Candidatus Nitrosopelagicus brevis</name>
    <dbReference type="NCBI Taxonomy" id="1410606"/>
    <lineage>
        <taxon>Archaea</taxon>
        <taxon>Nitrososphaerota</taxon>
    </lineage>
</organism>
<comment type="cofactor">
    <cofactor evidence="1">
        <name>pyridoxal 5'-phosphate</name>
        <dbReference type="ChEBI" id="CHEBI:597326"/>
    </cofactor>
</comment>
<protein>
    <submittedName>
        <fullName evidence="9">Histidinol-phosphate transaminase</fullName>
        <ecNumber evidence="9">2.6.1.9</ecNumber>
    </submittedName>
</protein>
<dbReference type="SUPFAM" id="SSF53383">
    <property type="entry name" value="PLP-dependent transferases"/>
    <property type="match status" value="1"/>
</dbReference>
<keyword evidence="4 9" id="KW-0808">Transferase</keyword>
<dbReference type="InterPro" id="IPR015422">
    <property type="entry name" value="PyrdxlP-dep_Trfase_small"/>
</dbReference>
<evidence type="ECO:0000256" key="5">
    <source>
        <dbReference type="ARBA" id="ARBA00022898"/>
    </source>
</evidence>
<keyword evidence="6" id="KW-0368">Histidine biosynthesis</keyword>
<evidence type="ECO:0000313" key="10">
    <source>
        <dbReference type="Proteomes" id="UP000030944"/>
    </source>
</evidence>
<dbReference type="RefSeq" id="WP_107734671.1">
    <property type="nucleotide sequence ID" value="NZ_CP007026.1"/>
</dbReference>
<keyword evidence="2 9" id="KW-0032">Aminotransferase</keyword>
<dbReference type="HOGENOM" id="CLU_017584_3_2_2"/>
<dbReference type="NCBIfam" id="TIGR01141">
    <property type="entry name" value="hisC"/>
    <property type="match status" value="1"/>
</dbReference>
<evidence type="ECO:0000256" key="6">
    <source>
        <dbReference type="ARBA" id="ARBA00023102"/>
    </source>
</evidence>